<evidence type="ECO:0000313" key="10">
    <source>
        <dbReference type="EMBL" id="BCB87799.1"/>
    </source>
</evidence>
<evidence type="ECO:0000256" key="5">
    <source>
        <dbReference type="ARBA" id="ARBA00022989"/>
    </source>
</evidence>
<evidence type="ECO:0000256" key="8">
    <source>
        <dbReference type="SAM" id="Phobius"/>
    </source>
</evidence>
<organism evidence="10 11">
    <name type="scientific">Phytohabitans suffuscus</name>
    <dbReference type="NCBI Taxonomy" id="624315"/>
    <lineage>
        <taxon>Bacteria</taxon>
        <taxon>Bacillati</taxon>
        <taxon>Actinomycetota</taxon>
        <taxon>Actinomycetes</taxon>
        <taxon>Micromonosporales</taxon>
        <taxon>Micromonosporaceae</taxon>
    </lineage>
</organism>
<evidence type="ECO:0000256" key="3">
    <source>
        <dbReference type="ARBA" id="ARBA00022475"/>
    </source>
</evidence>
<keyword evidence="6 8" id="KW-0472">Membrane</keyword>
<dbReference type="EMBL" id="AP022871">
    <property type="protein sequence ID" value="BCB87799.1"/>
    <property type="molecule type" value="Genomic_DNA"/>
</dbReference>
<keyword evidence="11" id="KW-1185">Reference proteome</keyword>
<evidence type="ECO:0000256" key="4">
    <source>
        <dbReference type="ARBA" id="ARBA00022692"/>
    </source>
</evidence>
<dbReference type="InterPro" id="IPR004869">
    <property type="entry name" value="MMPL_dom"/>
</dbReference>
<dbReference type="Proteomes" id="UP000503011">
    <property type="component" value="Chromosome"/>
</dbReference>
<name>A0A6F8YP27_9ACTN</name>
<dbReference type="GO" id="GO:0005886">
    <property type="term" value="C:plasma membrane"/>
    <property type="evidence" value="ECO:0007669"/>
    <property type="project" value="UniProtKB-SubCell"/>
</dbReference>
<dbReference type="AlphaFoldDB" id="A0A6F8YP27"/>
<keyword evidence="3" id="KW-1003">Cell membrane</keyword>
<dbReference type="PANTHER" id="PTHR33406">
    <property type="entry name" value="MEMBRANE PROTEIN MJ1562-RELATED"/>
    <property type="match status" value="1"/>
</dbReference>
<dbReference type="RefSeq" id="WP_197946470.1">
    <property type="nucleotide sequence ID" value="NZ_AP022871.1"/>
</dbReference>
<dbReference type="PANTHER" id="PTHR33406:SF6">
    <property type="entry name" value="MEMBRANE PROTEIN YDGH-RELATED"/>
    <property type="match status" value="1"/>
</dbReference>
<feature type="compositionally biased region" description="Polar residues" evidence="7">
    <location>
        <begin position="58"/>
        <end position="77"/>
    </location>
</feature>
<comment type="similarity">
    <text evidence="2">Belongs to the resistance-nodulation-cell division (RND) (TC 2.A.6) family. MmpL subfamily.</text>
</comment>
<accession>A0A6F8YP27</accession>
<comment type="subcellular location">
    <subcellularLocation>
        <location evidence="1">Cell membrane</location>
        <topology evidence="1">Multi-pass membrane protein</topology>
    </subcellularLocation>
</comment>
<protein>
    <recommendedName>
        <fullName evidence="9">Membrane transport protein MMPL domain-containing protein</fullName>
    </recommendedName>
</protein>
<keyword evidence="5 8" id="KW-1133">Transmembrane helix</keyword>
<reference evidence="10 11" key="1">
    <citation type="submission" date="2020-03" db="EMBL/GenBank/DDBJ databases">
        <title>Whole genome shotgun sequence of Phytohabitans suffuscus NBRC 105367.</title>
        <authorList>
            <person name="Komaki H."/>
            <person name="Tamura T."/>
        </authorList>
    </citation>
    <scope>NUCLEOTIDE SEQUENCE [LARGE SCALE GENOMIC DNA]</scope>
    <source>
        <strain evidence="10 11">NBRC 105367</strain>
    </source>
</reference>
<evidence type="ECO:0000313" key="11">
    <source>
        <dbReference type="Proteomes" id="UP000503011"/>
    </source>
</evidence>
<dbReference type="KEGG" id="psuu:Psuf_051120"/>
<evidence type="ECO:0000256" key="7">
    <source>
        <dbReference type="SAM" id="MobiDB-lite"/>
    </source>
</evidence>
<evidence type="ECO:0000256" key="1">
    <source>
        <dbReference type="ARBA" id="ARBA00004651"/>
    </source>
</evidence>
<feature type="domain" description="Membrane transport protein MMPL" evidence="9">
    <location>
        <begin position="1"/>
        <end position="49"/>
    </location>
</feature>
<dbReference type="Pfam" id="PF03176">
    <property type="entry name" value="MMPL"/>
    <property type="match status" value="1"/>
</dbReference>
<evidence type="ECO:0000259" key="9">
    <source>
        <dbReference type="Pfam" id="PF03176"/>
    </source>
</evidence>
<dbReference type="InterPro" id="IPR050545">
    <property type="entry name" value="Mycobact_MmpL"/>
</dbReference>
<feature type="transmembrane region" description="Helical" evidence="8">
    <location>
        <begin position="12"/>
        <end position="32"/>
    </location>
</feature>
<keyword evidence="4 8" id="KW-0812">Transmembrane</keyword>
<reference evidence="10 11" key="2">
    <citation type="submission" date="2020-03" db="EMBL/GenBank/DDBJ databases">
        <authorList>
            <person name="Ichikawa N."/>
            <person name="Kimura A."/>
            <person name="Kitahashi Y."/>
            <person name="Uohara A."/>
        </authorList>
    </citation>
    <scope>NUCLEOTIDE SEQUENCE [LARGE SCALE GENOMIC DNA]</scope>
    <source>
        <strain evidence="10 11">NBRC 105367</strain>
    </source>
</reference>
<sequence length="77" mass="8033">MMLAGIAFLSEMGFAVSIGIAISAFVMSMFLVPSLTALLGHKAWWPGHGDAPAATATRHPNASRSRPARTTSCSSSQ</sequence>
<evidence type="ECO:0000256" key="6">
    <source>
        <dbReference type="ARBA" id="ARBA00023136"/>
    </source>
</evidence>
<feature type="region of interest" description="Disordered" evidence="7">
    <location>
        <begin position="50"/>
        <end position="77"/>
    </location>
</feature>
<dbReference type="SUPFAM" id="SSF82866">
    <property type="entry name" value="Multidrug efflux transporter AcrB transmembrane domain"/>
    <property type="match status" value="1"/>
</dbReference>
<evidence type="ECO:0000256" key="2">
    <source>
        <dbReference type="ARBA" id="ARBA00010157"/>
    </source>
</evidence>
<gene>
    <name evidence="10" type="ORF">Psuf_051120</name>
</gene>
<proteinExistence type="inferred from homology"/>